<dbReference type="Pfam" id="PF02494">
    <property type="entry name" value="HYR"/>
    <property type="match status" value="1"/>
</dbReference>
<proteinExistence type="predicted"/>
<protein>
    <recommendedName>
        <fullName evidence="3">HYR domain-containing protein</fullName>
    </recommendedName>
</protein>
<dbReference type="InterPro" id="IPR003410">
    <property type="entry name" value="HYR_dom"/>
</dbReference>
<dbReference type="EMBL" id="BSOH01000037">
    <property type="protein sequence ID" value="GLR20128.1"/>
    <property type="molecule type" value="Genomic_DNA"/>
</dbReference>
<evidence type="ECO:0000313" key="4">
    <source>
        <dbReference type="EMBL" id="GLR20128.1"/>
    </source>
</evidence>
<sequence>MNKSLNLASKIVAGFFVIALFLSNSADPPNGRTGAPGDGVCTSCHGGNNFEGHINILDLPSTVVSGQRYKMTVAVTNTDAKAVRAGFQLVSLFDEDFKNAGDYISQSSDSDVSKIGDRQYLEHRGPKNFEDNVATWIFDWVAPDVDEDTEITMYAAGNIANGGASSGDAIKFKEEKIKVQAASSTCDFSLNLNVNQISCFGANDGEVTIDPEGFQQPLKFEWSNGEKLFIAMAALSAGKYDITVTDGSGCSIVEAFEIVEPDLLEVSLRSKFENCDDLTMNSLVADVRGGTGKYTYKWNNGSSDEVLQNVTVGNYSVTITDESGCVAMDQYVFELKDKEPPVISFTDSVDLYIGADGTLDFTPLNLNETDNCGVASVLLSGNKSCNELSARNLNYKVTDVNGNVADASVYINGIIDTFPPTSPCREDIIQDGCSPVDYALPDFIDNCGIDTVLLIEGLASGAQFPKDSTKVTYEFYDFSGNSGTCTFYVVTNNNLMLEIDEVQDASANNGGSIMITAGGGTGVFNYEWIMNDTMVVSSFEDVSNLDPGSYVVKVTDGSGCVIHSEPITIELGSSTHDAAIQEVEIYPNPVNSVLYLEYTGTLMKANIVGFNGQFLNAVETGFASKTISINLESYASGIYFIQLFFDSEMQTLKFVKQ</sequence>
<gene>
    <name evidence="4" type="ORF">GCM10007940_47440</name>
</gene>
<reference evidence="4" key="2">
    <citation type="submission" date="2023-01" db="EMBL/GenBank/DDBJ databases">
        <title>Draft genome sequence of Portibacter lacus strain NBRC 108769.</title>
        <authorList>
            <person name="Sun Q."/>
            <person name="Mori K."/>
        </authorList>
    </citation>
    <scope>NUCLEOTIDE SEQUENCE</scope>
    <source>
        <strain evidence="4">NBRC 108769</strain>
    </source>
</reference>
<dbReference type="Proteomes" id="UP001156666">
    <property type="component" value="Unassembled WGS sequence"/>
</dbReference>
<dbReference type="Gene3D" id="2.60.40.740">
    <property type="match status" value="1"/>
</dbReference>
<comment type="caution">
    <text evidence="4">The sequence shown here is derived from an EMBL/GenBank/DDBJ whole genome shotgun (WGS) entry which is preliminary data.</text>
</comment>
<name>A0AA37WGR5_9BACT</name>
<evidence type="ECO:0000256" key="2">
    <source>
        <dbReference type="SAM" id="SignalP"/>
    </source>
</evidence>
<evidence type="ECO:0000313" key="5">
    <source>
        <dbReference type="Proteomes" id="UP001156666"/>
    </source>
</evidence>
<reference evidence="4" key="1">
    <citation type="journal article" date="2014" name="Int. J. Syst. Evol. Microbiol.">
        <title>Complete genome sequence of Corynebacterium casei LMG S-19264T (=DSM 44701T), isolated from a smear-ripened cheese.</title>
        <authorList>
            <consortium name="US DOE Joint Genome Institute (JGI-PGF)"/>
            <person name="Walter F."/>
            <person name="Albersmeier A."/>
            <person name="Kalinowski J."/>
            <person name="Ruckert C."/>
        </authorList>
    </citation>
    <scope>NUCLEOTIDE SEQUENCE</scope>
    <source>
        <strain evidence="4">NBRC 108769</strain>
    </source>
</reference>
<dbReference type="InterPro" id="IPR026444">
    <property type="entry name" value="Secre_tail"/>
</dbReference>
<evidence type="ECO:0000256" key="1">
    <source>
        <dbReference type="ARBA" id="ARBA00022737"/>
    </source>
</evidence>
<dbReference type="AlphaFoldDB" id="A0AA37WGR5"/>
<keyword evidence="2" id="KW-0732">Signal</keyword>
<accession>A0AA37WGR5</accession>
<feature type="chain" id="PRO_5041401763" description="HYR domain-containing protein" evidence="2">
    <location>
        <begin position="27"/>
        <end position="657"/>
    </location>
</feature>
<dbReference type="NCBIfam" id="NF041895">
    <property type="entry name" value="choice_anch_V"/>
    <property type="match status" value="1"/>
</dbReference>
<keyword evidence="5" id="KW-1185">Reference proteome</keyword>
<feature type="domain" description="HYR" evidence="3">
    <location>
        <begin position="415"/>
        <end position="493"/>
    </location>
</feature>
<dbReference type="PROSITE" id="PS50825">
    <property type="entry name" value="HYR"/>
    <property type="match status" value="1"/>
</dbReference>
<organism evidence="4 5">
    <name type="scientific">Portibacter lacus</name>
    <dbReference type="NCBI Taxonomy" id="1099794"/>
    <lineage>
        <taxon>Bacteria</taxon>
        <taxon>Pseudomonadati</taxon>
        <taxon>Bacteroidota</taxon>
        <taxon>Saprospiria</taxon>
        <taxon>Saprospirales</taxon>
        <taxon>Haliscomenobacteraceae</taxon>
        <taxon>Portibacter</taxon>
    </lineage>
</organism>
<dbReference type="Pfam" id="PF13573">
    <property type="entry name" value="SprB"/>
    <property type="match status" value="1"/>
</dbReference>
<dbReference type="InterPro" id="IPR025667">
    <property type="entry name" value="SprB_repeat"/>
</dbReference>
<evidence type="ECO:0000259" key="3">
    <source>
        <dbReference type="PROSITE" id="PS50825"/>
    </source>
</evidence>
<dbReference type="RefSeq" id="WP_235294966.1">
    <property type="nucleotide sequence ID" value="NZ_BSOH01000037.1"/>
</dbReference>
<feature type="signal peptide" evidence="2">
    <location>
        <begin position="1"/>
        <end position="26"/>
    </location>
</feature>
<keyword evidence="1" id="KW-0677">Repeat</keyword>
<dbReference type="Pfam" id="PF18962">
    <property type="entry name" value="Por_Secre_tail"/>
    <property type="match status" value="1"/>
</dbReference>
<dbReference type="NCBIfam" id="TIGR04183">
    <property type="entry name" value="Por_Secre_tail"/>
    <property type="match status" value="1"/>
</dbReference>